<evidence type="ECO:0000256" key="2">
    <source>
        <dbReference type="ARBA" id="ARBA00022840"/>
    </source>
</evidence>
<keyword evidence="6" id="KW-1185">Reference proteome</keyword>
<dbReference type="EMBL" id="DF820460">
    <property type="protein sequence ID" value="GAK54184.1"/>
    <property type="molecule type" value="Genomic_DNA"/>
</dbReference>
<evidence type="ECO:0000259" key="4">
    <source>
        <dbReference type="Pfam" id="PF00488"/>
    </source>
</evidence>
<dbReference type="Gene3D" id="3.40.50.300">
    <property type="entry name" value="P-loop containing nucleotide triphosphate hydrolases"/>
    <property type="match status" value="1"/>
</dbReference>
<dbReference type="GO" id="GO:0030983">
    <property type="term" value="F:mismatched DNA binding"/>
    <property type="evidence" value="ECO:0007669"/>
    <property type="project" value="InterPro"/>
</dbReference>
<evidence type="ECO:0000313" key="5">
    <source>
        <dbReference type="EMBL" id="GAK54184.1"/>
    </source>
</evidence>
<organism evidence="5">
    <name type="scientific">Candidatus Moduliflexus flocculans</name>
    <dbReference type="NCBI Taxonomy" id="1499966"/>
    <lineage>
        <taxon>Bacteria</taxon>
        <taxon>Candidatus Moduliflexota</taxon>
        <taxon>Candidatus Moduliflexia</taxon>
        <taxon>Candidatus Moduliflexales</taxon>
        <taxon>Candidatus Moduliflexaceae</taxon>
    </lineage>
</organism>
<keyword evidence="3" id="KW-0238">DNA-binding</keyword>
<dbReference type="GO" id="GO:0006298">
    <property type="term" value="P:mismatch repair"/>
    <property type="evidence" value="ECO:0007669"/>
    <property type="project" value="InterPro"/>
</dbReference>
<dbReference type="Pfam" id="PF00488">
    <property type="entry name" value="MutS_V"/>
    <property type="match status" value="1"/>
</dbReference>
<dbReference type="PANTHER" id="PTHR11361">
    <property type="entry name" value="DNA MISMATCH REPAIR PROTEIN MUTS FAMILY MEMBER"/>
    <property type="match status" value="1"/>
</dbReference>
<feature type="domain" description="DNA mismatch repair proteins mutS family" evidence="4">
    <location>
        <begin position="326"/>
        <end position="410"/>
    </location>
</feature>
<dbReference type="SUPFAM" id="SSF52540">
    <property type="entry name" value="P-loop containing nucleoside triphosphate hydrolases"/>
    <property type="match status" value="1"/>
</dbReference>
<evidence type="ECO:0000256" key="3">
    <source>
        <dbReference type="ARBA" id="ARBA00023125"/>
    </source>
</evidence>
<dbReference type="AlphaFoldDB" id="A0A081BS03"/>
<reference evidence="5" key="1">
    <citation type="journal article" date="2015" name="PeerJ">
        <title>First genomic representation of candidate bacterial phylum KSB3 points to enhanced environmental sensing as a trigger of wastewater bulking.</title>
        <authorList>
            <person name="Sekiguchi Y."/>
            <person name="Ohashi A."/>
            <person name="Parks D.H."/>
            <person name="Yamauchi T."/>
            <person name="Tyson G.W."/>
            <person name="Hugenholtz P."/>
        </authorList>
    </citation>
    <scope>NUCLEOTIDE SEQUENCE [LARGE SCALE GENOMIC DNA]</scope>
</reference>
<dbReference type="GO" id="GO:0140664">
    <property type="term" value="F:ATP-dependent DNA damage sensor activity"/>
    <property type="evidence" value="ECO:0007669"/>
    <property type="project" value="InterPro"/>
</dbReference>
<evidence type="ECO:0000313" key="6">
    <source>
        <dbReference type="Proteomes" id="UP000030700"/>
    </source>
</evidence>
<keyword evidence="1" id="KW-0547">Nucleotide-binding</keyword>
<accession>A0A081BS03</accession>
<gene>
    <name evidence="5" type="ORF">U14_05463</name>
</gene>
<dbReference type="GO" id="GO:0005829">
    <property type="term" value="C:cytosol"/>
    <property type="evidence" value="ECO:0007669"/>
    <property type="project" value="TreeGrafter"/>
</dbReference>
<dbReference type="STRING" id="1499966.U14_05463"/>
<sequence length="435" mass="49274">MNVFLMYRDRDFDAKQNLPAQEQTLTQDLELHTLFNAMAAGDQLVFDIARTALLCGVRDPETIRYRQAILKDCLKNASLVREMYQISIESVTNKQRDWLSIFRISPASILSSTVAMLQMFVELLKKLRRIANEHAEQFESEGFATFFAMIKKELDDNYFATIQTHLRSLKFRDGVLLSAKLGAGNEGAHYILRKPHDKKRHWFQRIRAKQSSVYKFSLHPRDDHGARVLSELQNIGINLVANAVAQSAEHIDNFFTMLRIELAFYIGCLNLYEQLVQLGQPICFPQPVDSNARQHLAQGLYDVCLALTMRRSVVGNVIHADRKDVVIITGANQGGKSTFLRSIGVAQLMMQCGMFAPAESFCANICEGLFTHYKRQEDATMTSGKLDEELHRMNGIVDMVTSHSLILFNESLMLRSRFETNDRILPSGEGLGVGS</sequence>
<protein>
    <submittedName>
        <fullName evidence="5">DNA mismatch repair protein MutS domain protein</fullName>
    </submittedName>
</protein>
<name>A0A081BS03_9BACT</name>
<proteinExistence type="predicted"/>
<dbReference type="PANTHER" id="PTHR11361:SF34">
    <property type="entry name" value="DNA MISMATCH REPAIR PROTEIN MSH1, MITOCHONDRIAL"/>
    <property type="match status" value="1"/>
</dbReference>
<dbReference type="HOGENOM" id="CLU_036487_1_0_0"/>
<dbReference type="InterPro" id="IPR000432">
    <property type="entry name" value="DNA_mismatch_repair_MutS_C"/>
</dbReference>
<evidence type="ECO:0000256" key="1">
    <source>
        <dbReference type="ARBA" id="ARBA00022741"/>
    </source>
</evidence>
<dbReference type="Proteomes" id="UP000030700">
    <property type="component" value="Unassembled WGS sequence"/>
</dbReference>
<dbReference type="GO" id="GO:0005524">
    <property type="term" value="F:ATP binding"/>
    <property type="evidence" value="ECO:0007669"/>
    <property type="project" value="UniProtKB-KW"/>
</dbReference>
<keyword evidence="2" id="KW-0067">ATP-binding</keyword>
<dbReference type="InterPro" id="IPR027417">
    <property type="entry name" value="P-loop_NTPase"/>
</dbReference>
<dbReference type="InterPro" id="IPR045076">
    <property type="entry name" value="MutS"/>
</dbReference>